<reference evidence="1" key="1">
    <citation type="journal article" date="2012" name="Nat. Biotechnol.">
        <title>Draft genome sequence of pigeonpea (Cajanus cajan), an orphan legume crop of resource-poor farmers.</title>
        <authorList>
            <person name="Varshney R.K."/>
            <person name="Chen W."/>
            <person name="Li Y."/>
            <person name="Bharti A.K."/>
            <person name="Saxena R.K."/>
            <person name="Schlueter J.A."/>
            <person name="Donoghue M.T."/>
            <person name="Azam S."/>
            <person name="Fan G."/>
            <person name="Whaley A.M."/>
            <person name="Farmer A.D."/>
            <person name="Sheridan J."/>
            <person name="Iwata A."/>
            <person name="Tuteja R."/>
            <person name="Penmetsa R.V."/>
            <person name="Wu W."/>
            <person name="Upadhyaya H.D."/>
            <person name="Yang S.P."/>
            <person name="Shah T."/>
            <person name="Saxena K.B."/>
            <person name="Michael T."/>
            <person name="McCombie W.R."/>
            <person name="Yang B."/>
            <person name="Zhang G."/>
            <person name="Yang H."/>
            <person name="Wang J."/>
            <person name="Spillane C."/>
            <person name="Cook D.R."/>
            <person name="May G.D."/>
            <person name="Xu X."/>
            <person name="Jackson S.A."/>
        </authorList>
    </citation>
    <scope>NUCLEOTIDE SEQUENCE [LARGE SCALE GENOMIC DNA]</scope>
</reference>
<gene>
    <name evidence="1" type="ORF">KK1_036609</name>
</gene>
<sequence length="54" mass="7091">MKKHDFLYWEFLFPRLHLNSEQQYKCIADMGSWHDDKWVWDLKWRRRWFTWEEA</sequence>
<keyword evidence="2" id="KW-1185">Reference proteome</keyword>
<name>A0A151RHL9_CAJCA</name>
<protein>
    <submittedName>
        <fullName evidence="1">Uncharacterized protein</fullName>
    </submittedName>
</protein>
<proteinExistence type="predicted"/>
<evidence type="ECO:0000313" key="2">
    <source>
        <dbReference type="Proteomes" id="UP000075243"/>
    </source>
</evidence>
<evidence type="ECO:0000313" key="1">
    <source>
        <dbReference type="EMBL" id="KYP41993.1"/>
    </source>
</evidence>
<dbReference type="Proteomes" id="UP000075243">
    <property type="component" value="Unassembled WGS sequence"/>
</dbReference>
<organism evidence="1 2">
    <name type="scientific">Cajanus cajan</name>
    <name type="common">Pigeon pea</name>
    <name type="synonym">Cajanus indicus</name>
    <dbReference type="NCBI Taxonomy" id="3821"/>
    <lineage>
        <taxon>Eukaryota</taxon>
        <taxon>Viridiplantae</taxon>
        <taxon>Streptophyta</taxon>
        <taxon>Embryophyta</taxon>
        <taxon>Tracheophyta</taxon>
        <taxon>Spermatophyta</taxon>
        <taxon>Magnoliopsida</taxon>
        <taxon>eudicotyledons</taxon>
        <taxon>Gunneridae</taxon>
        <taxon>Pentapetalae</taxon>
        <taxon>rosids</taxon>
        <taxon>fabids</taxon>
        <taxon>Fabales</taxon>
        <taxon>Fabaceae</taxon>
        <taxon>Papilionoideae</taxon>
        <taxon>50 kb inversion clade</taxon>
        <taxon>NPAAA clade</taxon>
        <taxon>indigoferoid/millettioid clade</taxon>
        <taxon>Phaseoleae</taxon>
        <taxon>Cajanus</taxon>
    </lineage>
</organism>
<dbReference type="AlphaFoldDB" id="A0A151RHL9"/>
<dbReference type="Gramene" id="C.cajan_34512.t">
    <property type="protein sequence ID" value="C.cajan_34512.t.cds1"/>
    <property type="gene ID" value="C.cajan_34512"/>
</dbReference>
<accession>A0A151RHL9</accession>
<dbReference type="EMBL" id="KQ483740">
    <property type="protein sequence ID" value="KYP41993.1"/>
    <property type="molecule type" value="Genomic_DNA"/>
</dbReference>